<dbReference type="AlphaFoldDB" id="A0AAU7EFH8"/>
<protein>
    <submittedName>
        <fullName evidence="4">Discoidin domain-containing protein</fullName>
    </submittedName>
</protein>
<dbReference type="InterPro" id="IPR000421">
    <property type="entry name" value="FA58C"/>
</dbReference>
<evidence type="ECO:0000313" key="5">
    <source>
        <dbReference type="Proteomes" id="UP001224325"/>
    </source>
</evidence>
<dbReference type="NCBIfam" id="TIGR04183">
    <property type="entry name" value="Por_Secre_tail"/>
    <property type="match status" value="1"/>
</dbReference>
<evidence type="ECO:0000259" key="2">
    <source>
        <dbReference type="PROSITE" id="PS50022"/>
    </source>
</evidence>
<dbReference type="PROSITE" id="PS50022">
    <property type="entry name" value="FA58C_3"/>
    <property type="match status" value="1"/>
</dbReference>
<dbReference type="RefSeq" id="WP_308991891.1">
    <property type="nucleotide sequence ID" value="NZ_CP155618.1"/>
</dbReference>
<dbReference type="SUPFAM" id="SSF49265">
    <property type="entry name" value="Fibronectin type III"/>
    <property type="match status" value="1"/>
</dbReference>
<dbReference type="EMBL" id="CP155618">
    <property type="protein sequence ID" value="XBL13915.1"/>
    <property type="molecule type" value="Genomic_DNA"/>
</dbReference>
<dbReference type="InterPro" id="IPR015943">
    <property type="entry name" value="WD40/YVTN_repeat-like_dom_sf"/>
</dbReference>
<dbReference type="Gene3D" id="2.60.120.260">
    <property type="entry name" value="Galactose-binding domain-like"/>
    <property type="match status" value="1"/>
</dbReference>
<dbReference type="Gene3D" id="2.130.10.10">
    <property type="entry name" value="YVTN repeat-like/Quinoprotein amine dehydrogenase"/>
    <property type="match status" value="1"/>
</dbReference>
<sequence length="1169" mass="131221">MKKSTTQISILALFVIITTTIIFSLKTFQTNHSDASEAYSHDPEEHPEGNISPEEMLLNENYAKVASLKGNLKMNATTNASYADGLVTGSWSDVKFLTNDSSIYTGYGYRVDGSLYDKENDVLYVISYAGHLYRVDRDENNTSNTQWTLLDNKNNYNDDADDMYLYGINLPDGSFRMIRSRDNTFMEYSDDEGRSWTNSNVKYQWSSQDVGVAKTASGVDRIATFASIDNITRKPHFSTDGITYTASSLSFLRNDFTGHIVKPLKSENIYLFMHNGSTKNISIYKLGPNDADYQLVQSPNFVFTHFGNVMGTVINGVTHFTIAGNKHVYYSSDGGVNWTTKTTDSGNNAMRTMHPTQPNILFSGDTDIRMSRDFGVTHEGFSNRQGWDVQHQRMYEKADGSIFHVVGNDFGVFMSYTPEDKFSYIQLNNTAPTHMAYDAGHSENYNKSFTATQDRGARDFPLSATSTGSGEIRSTDAFRATVADDGASVWTWLYFGTLYHRDFAMPSPTTTDLNFTGSWWSAPLIASTVKNEDAVYVAAGAKLRKFTYNPSSKSIIKTDHYFDFGTETGSEITGLGFSPINPDLWYVSAKNGDFLYSEDGGQTFAHTTTNKDLLPKANTTVWGNWTKNQHVIKASAIDEKTVYYAGVGNKFSISTDGGQTFVDHSTGLNVFQIREFTLSPDEKFIYAAAGKAGPWVYSVDRDRWYSMVHAYTPTVDFTDVEYLVKTNTVVFSTYGSGVLKFKIDHEAPEILAPTNLNVINNDGDIELDWHDASNNETGFVLERSVEGEFIELAMLPANTTSYTDISFPDKSIARYRVKAINGSAESFYSNYVIIKYDSNEEAKKKWELVSVDSQELNKDGEAVQAFDNDANSMWHTQWFEANPLTTYPHELVIDMNETPLFSGFSYLPRQDGNLNGMIKDYEFYVSDDQSNWVLVAQGSWLATKDRKDVVFSNEISGRYLKLVALSEVNGNRHASCAEISIFSEIPAPAAPQFIQGGRLSNSEIQLRWLDLSQNEKGFKIEQLINGSYVSLAQTNSNITSYNLTNTDLNSWHRFRVTAFNDVGSASSKVLIIKGSGEDLLSMEGKLKKNDDEIVIFPNPFQDKVKFKINNNSKNYTNWFLFDSKGSLIEKGDVKEFEKEGISTKGLKSGIYFIKFKGKTENITRKIIKK</sequence>
<dbReference type="InterPro" id="IPR003961">
    <property type="entry name" value="FN3_dom"/>
</dbReference>
<reference evidence="4" key="1">
    <citation type="submission" date="2024-04" db="EMBL/GenBank/DDBJ databases">
        <title>Mariniflexile litorale, isolated from the shallow sediments of the Sea of Japan.</title>
        <authorList>
            <person name="Romanenko L."/>
            <person name="Isaeva M."/>
        </authorList>
    </citation>
    <scope>NUCLEOTIDE SEQUENCE [LARGE SCALE GENOMIC DNA]</scope>
    <source>
        <strain evidence="4">KMM 9835</strain>
    </source>
</reference>
<dbReference type="Proteomes" id="UP001224325">
    <property type="component" value="Chromosome"/>
</dbReference>
<gene>
    <name evidence="4" type="ORF">QLS71_016530</name>
</gene>
<dbReference type="Pfam" id="PF18962">
    <property type="entry name" value="Por_Secre_tail"/>
    <property type="match status" value="1"/>
</dbReference>
<evidence type="ECO:0000259" key="3">
    <source>
        <dbReference type="PROSITE" id="PS50853"/>
    </source>
</evidence>
<name>A0AAU7EFH8_9FLAO</name>
<proteinExistence type="predicted"/>
<organism evidence="4 5">
    <name type="scientific">Mariniflexile litorale</name>
    <dbReference type="NCBI Taxonomy" id="3045158"/>
    <lineage>
        <taxon>Bacteria</taxon>
        <taxon>Pseudomonadati</taxon>
        <taxon>Bacteroidota</taxon>
        <taxon>Flavobacteriia</taxon>
        <taxon>Flavobacteriales</taxon>
        <taxon>Flavobacteriaceae</taxon>
        <taxon>Mariniflexile</taxon>
    </lineage>
</organism>
<dbReference type="PROSITE" id="PS50853">
    <property type="entry name" value="FN3"/>
    <property type="match status" value="1"/>
</dbReference>
<feature type="domain" description="F5/8 type C" evidence="2">
    <location>
        <begin position="829"/>
        <end position="984"/>
    </location>
</feature>
<dbReference type="InterPro" id="IPR036116">
    <property type="entry name" value="FN3_sf"/>
</dbReference>
<feature type="domain" description="Fibronectin type-III" evidence="3">
    <location>
        <begin position="990"/>
        <end position="1078"/>
    </location>
</feature>
<evidence type="ECO:0000256" key="1">
    <source>
        <dbReference type="ARBA" id="ARBA00022729"/>
    </source>
</evidence>
<dbReference type="SUPFAM" id="SSF110296">
    <property type="entry name" value="Oligoxyloglucan reducing end-specific cellobiohydrolase"/>
    <property type="match status" value="2"/>
</dbReference>
<dbReference type="InterPro" id="IPR026444">
    <property type="entry name" value="Secre_tail"/>
</dbReference>
<dbReference type="InterPro" id="IPR008979">
    <property type="entry name" value="Galactose-bd-like_sf"/>
</dbReference>
<dbReference type="Gene3D" id="2.60.40.10">
    <property type="entry name" value="Immunoglobulins"/>
    <property type="match status" value="2"/>
</dbReference>
<accession>A0AAU7EFH8</accession>
<evidence type="ECO:0000313" key="4">
    <source>
        <dbReference type="EMBL" id="XBL13915.1"/>
    </source>
</evidence>
<dbReference type="KEGG" id="mlil:QLS71_016530"/>
<keyword evidence="1" id="KW-0732">Signal</keyword>
<keyword evidence="5" id="KW-1185">Reference proteome</keyword>
<dbReference type="SUPFAM" id="SSF49785">
    <property type="entry name" value="Galactose-binding domain-like"/>
    <property type="match status" value="1"/>
</dbReference>
<dbReference type="CDD" id="cd00063">
    <property type="entry name" value="FN3"/>
    <property type="match status" value="1"/>
</dbReference>
<dbReference type="InterPro" id="IPR013783">
    <property type="entry name" value="Ig-like_fold"/>
</dbReference>
<dbReference type="Pfam" id="PF00754">
    <property type="entry name" value="F5_F8_type_C"/>
    <property type="match status" value="1"/>
</dbReference>